<reference evidence="2 3" key="1">
    <citation type="journal article" date="2018" name="Sci. Rep.">
        <title>Comparative genomics provides insights into the lifestyle and reveals functional heterogeneity of dark septate endophytic fungi.</title>
        <authorList>
            <person name="Knapp D.G."/>
            <person name="Nemeth J.B."/>
            <person name="Barry K."/>
            <person name="Hainaut M."/>
            <person name="Henrissat B."/>
            <person name="Johnson J."/>
            <person name="Kuo A."/>
            <person name="Lim J.H.P."/>
            <person name="Lipzen A."/>
            <person name="Nolan M."/>
            <person name="Ohm R.A."/>
            <person name="Tamas L."/>
            <person name="Grigoriev I.V."/>
            <person name="Spatafora J.W."/>
            <person name="Nagy L.G."/>
            <person name="Kovacs G.M."/>
        </authorList>
    </citation>
    <scope>NUCLEOTIDE SEQUENCE [LARGE SCALE GENOMIC DNA]</scope>
    <source>
        <strain evidence="2 3">DSE2036</strain>
    </source>
</reference>
<dbReference type="AlphaFoldDB" id="A0A2V1DKA7"/>
<accession>A0A2V1DKA7</accession>
<organism evidence="2 3">
    <name type="scientific">Periconia macrospinosa</name>
    <dbReference type="NCBI Taxonomy" id="97972"/>
    <lineage>
        <taxon>Eukaryota</taxon>
        <taxon>Fungi</taxon>
        <taxon>Dikarya</taxon>
        <taxon>Ascomycota</taxon>
        <taxon>Pezizomycotina</taxon>
        <taxon>Dothideomycetes</taxon>
        <taxon>Pleosporomycetidae</taxon>
        <taxon>Pleosporales</taxon>
        <taxon>Massarineae</taxon>
        <taxon>Periconiaceae</taxon>
        <taxon>Periconia</taxon>
    </lineage>
</organism>
<name>A0A2V1DKA7_9PLEO</name>
<evidence type="ECO:0000313" key="2">
    <source>
        <dbReference type="EMBL" id="PVH98508.1"/>
    </source>
</evidence>
<dbReference type="EMBL" id="KZ805412">
    <property type="protein sequence ID" value="PVH98508.1"/>
    <property type="molecule type" value="Genomic_DNA"/>
</dbReference>
<keyword evidence="3" id="KW-1185">Reference proteome</keyword>
<protein>
    <submittedName>
        <fullName evidence="2">Uncharacterized protein</fullName>
    </submittedName>
</protein>
<evidence type="ECO:0000256" key="1">
    <source>
        <dbReference type="SAM" id="Phobius"/>
    </source>
</evidence>
<keyword evidence="1" id="KW-0812">Transmembrane</keyword>
<gene>
    <name evidence="2" type="ORF">DM02DRAFT_673366</name>
</gene>
<keyword evidence="1" id="KW-0472">Membrane</keyword>
<feature type="transmembrane region" description="Helical" evidence="1">
    <location>
        <begin position="63"/>
        <end position="85"/>
    </location>
</feature>
<evidence type="ECO:0000313" key="3">
    <source>
        <dbReference type="Proteomes" id="UP000244855"/>
    </source>
</evidence>
<dbReference type="Proteomes" id="UP000244855">
    <property type="component" value="Unassembled WGS sequence"/>
</dbReference>
<sequence>MSTSRRRHQATAPKRNIAEADIDPIIGPSDPARRGWIESFSSTISHLIIRELNLRRWQVRACALIKLAIIVSIVWLILKLSVFLLGTFNRDYRHAVEEWMIRLWKGFRPGLVKVLQGIDRKTEPSTYMAEERSG</sequence>
<keyword evidence="1" id="KW-1133">Transmembrane helix</keyword>
<proteinExistence type="predicted"/>